<name>A0A0F9VUT4_9ZZZZ</name>
<dbReference type="AlphaFoldDB" id="A0A0F9VUT4"/>
<keyword evidence="2" id="KW-0472">Membrane</keyword>
<evidence type="ECO:0000313" key="3">
    <source>
        <dbReference type="EMBL" id="KKO03713.1"/>
    </source>
</evidence>
<accession>A0A0F9VUT4</accession>
<reference evidence="3" key="1">
    <citation type="journal article" date="2015" name="Nature">
        <title>Complex archaea that bridge the gap between prokaryotes and eukaryotes.</title>
        <authorList>
            <person name="Spang A."/>
            <person name="Saw J.H."/>
            <person name="Jorgensen S.L."/>
            <person name="Zaremba-Niedzwiedzka K."/>
            <person name="Martijn J."/>
            <person name="Lind A.E."/>
            <person name="van Eijk R."/>
            <person name="Schleper C."/>
            <person name="Guy L."/>
            <person name="Ettema T.J."/>
        </authorList>
    </citation>
    <scope>NUCLEOTIDE SEQUENCE</scope>
</reference>
<protein>
    <submittedName>
        <fullName evidence="3">Uncharacterized protein</fullName>
    </submittedName>
</protein>
<proteinExistence type="predicted"/>
<keyword evidence="2" id="KW-1133">Transmembrane helix</keyword>
<feature type="region of interest" description="Disordered" evidence="1">
    <location>
        <begin position="116"/>
        <end position="137"/>
    </location>
</feature>
<evidence type="ECO:0000256" key="2">
    <source>
        <dbReference type="SAM" id="Phobius"/>
    </source>
</evidence>
<comment type="caution">
    <text evidence="3">The sequence shown here is derived from an EMBL/GenBank/DDBJ whole genome shotgun (WGS) entry which is preliminary data.</text>
</comment>
<keyword evidence="2" id="KW-0812">Transmembrane</keyword>
<dbReference type="EMBL" id="LAZR01000025">
    <property type="protein sequence ID" value="KKO03713.1"/>
    <property type="molecule type" value="Genomic_DNA"/>
</dbReference>
<feature type="transmembrane region" description="Helical" evidence="2">
    <location>
        <begin position="12"/>
        <end position="32"/>
    </location>
</feature>
<sequence>MKDDDTDNLDRWHSVKAFAVIVLISITAYKIAVTPFNFVFDFPSLLSLLLAFFSVGLAALFYFKATETSNTFYDNTYKFTREIAQLITKMESGFGERLRHLDEGYSSVRDHIQRMPSGERVREAQKKLEEGEETLDKTSEERNALIMQLIDRAHLQEEEKTKFMAELRENEEQLKKTQNEMAQLKRRVTISRMKSARGQHDTLLDDPGFIEYTEKHVLDRIWHSGRRLTEPALKRRFSGIVESLEQGYVMDLNKWGVVDDDNELTDFGASYLQRIRTGQVDVL</sequence>
<gene>
    <name evidence="3" type="ORF">LCGC14_0091400</name>
</gene>
<evidence type="ECO:0000256" key="1">
    <source>
        <dbReference type="SAM" id="MobiDB-lite"/>
    </source>
</evidence>
<organism evidence="3">
    <name type="scientific">marine sediment metagenome</name>
    <dbReference type="NCBI Taxonomy" id="412755"/>
    <lineage>
        <taxon>unclassified sequences</taxon>
        <taxon>metagenomes</taxon>
        <taxon>ecological metagenomes</taxon>
    </lineage>
</organism>
<feature type="transmembrane region" description="Helical" evidence="2">
    <location>
        <begin position="44"/>
        <end position="63"/>
    </location>
</feature>